<gene>
    <name evidence="2" type="ORF">K0B96_02570</name>
</gene>
<dbReference type="KEGG" id="ole:K0B96_02570"/>
<dbReference type="EMBL" id="CP080507">
    <property type="protein sequence ID" value="QYM79519.1"/>
    <property type="molecule type" value="Genomic_DNA"/>
</dbReference>
<dbReference type="AlphaFoldDB" id="A0A8F9TX83"/>
<dbReference type="Proteomes" id="UP000825051">
    <property type="component" value="Chromosome"/>
</dbReference>
<reference evidence="2" key="1">
    <citation type="submission" date="2021-08" db="EMBL/GenBank/DDBJ databases">
        <title>Genome of a novel bacterium of the phylum Verrucomicrobia, Oleiharenicola sp. KSB-15.</title>
        <authorList>
            <person name="Chung J.-H."/>
            <person name="Ahn J.-H."/>
            <person name="Yoon Y."/>
            <person name="Kim D.-Y."/>
            <person name="An S.-H."/>
            <person name="Park I."/>
            <person name="Yeon J."/>
        </authorList>
    </citation>
    <scope>NUCLEOTIDE SEQUENCE</scope>
    <source>
        <strain evidence="2">KSB-15</strain>
    </source>
</reference>
<sequence length="355" mass="39204">MSSAILETPAAPSLVVDTGGFAGTRRSDFPAVRPTGYFSPDADPAAVQRFFAANGYLVLEDAFSAAEIETLKRETTLICRGERGELPDHPRADPAELDDSVLRRFLCIHFPHKCSAVMTAAIHNAPSVAALTHVIGPNVKFMQSMLFIKASGKPGQAWHQDEDYIPTRDRSLTGAWIALDRATIDNGCLWVLPGSHRPGILWEQQWHGDRRFDCSDQSVGFPYRDEQAVPVEVAAGSVVFFNGYLLHRSLPNRAPEGTYRRALVNHYMSCESFLPWGKTPDDQHNARYDYRDIIIVAGQDPYAYRGYADIQKPTVRPSGEGGCDKWGGTTRTYPAATERTAPVHAPAPTHLAHDD</sequence>
<evidence type="ECO:0000313" key="2">
    <source>
        <dbReference type="EMBL" id="QYM79519.1"/>
    </source>
</evidence>
<protein>
    <submittedName>
        <fullName evidence="2">Phytanoyl-CoA dioxygenase family protein</fullName>
    </submittedName>
</protein>
<organism evidence="2 3">
    <name type="scientific">Horticoccus luteus</name>
    <dbReference type="NCBI Taxonomy" id="2862869"/>
    <lineage>
        <taxon>Bacteria</taxon>
        <taxon>Pseudomonadati</taxon>
        <taxon>Verrucomicrobiota</taxon>
        <taxon>Opitutia</taxon>
        <taxon>Opitutales</taxon>
        <taxon>Opitutaceae</taxon>
        <taxon>Horticoccus</taxon>
    </lineage>
</organism>
<dbReference type="PANTHER" id="PTHR20883">
    <property type="entry name" value="PHYTANOYL-COA DIOXYGENASE DOMAIN CONTAINING 1"/>
    <property type="match status" value="1"/>
</dbReference>
<dbReference type="InterPro" id="IPR008775">
    <property type="entry name" value="Phytyl_CoA_dOase-like"/>
</dbReference>
<dbReference type="Gene3D" id="2.60.120.620">
    <property type="entry name" value="q2cbj1_9rhob like domain"/>
    <property type="match status" value="1"/>
</dbReference>
<dbReference type="SUPFAM" id="SSF51197">
    <property type="entry name" value="Clavaminate synthase-like"/>
    <property type="match status" value="1"/>
</dbReference>
<keyword evidence="2" id="KW-0560">Oxidoreductase</keyword>
<dbReference type="PANTHER" id="PTHR20883:SF46">
    <property type="entry name" value="PHYTANOYL-COA HYDROXYLASE"/>
    <property type="match status" value="1"/>
</dbReference>
<dbReference type="GO" id="GO:0005506">
    <property type="term" value="F:iron ion binding"/>
    <property type="evidence" value="ECO:0007669"/>
    <property type="project" value="UniProtKB-ARBA"/>
</dbReference>
<keyword evidence="3" id="KW-1185">Reference proteome</keyword>
<keyword evidence="2" id="KW-0223">Dioxygenase</keyword>
<dbReference type="Pfam" id="PF05721">
    <property type="entry name" value="PhyH"/>
    <property type="match status" value="1"/>
</dbReference>
<dbReference type="GO" id="GO:0016706">
    <property type="term" value="F:2-oxoglutarate-dependent dioxygenase activity"/>
    <property type="evidence" value="ECO:0007669"/>
    <property type="project" value="UniProtKB-ARBA"/>
</dbReference>
<evidence type="ECO:0000313" key="3">
    <source>
        <dbReference type="Proteomes" id="UP000825051"/>
    </source>
</evidence>
<proteinExistence type="predicted"/>
<accession>A0A8F9TX83</accession>
<name>A0A8F9TX83_9BACT</name>
<feature type="region of interest" description="Disordered" evidence="1">
    <location>
        <begin position="316"/>
        <end position="355"/>
    </location>
</feature>
<dbReference type="RefSeq" id="WP_220163483.1">
    <property type="nucleotide sequence ID" value="NZ_CP080507.1"/>
</dbReference>
<evidence type="ECO:0000256" key="1">
    <source>
        <dbReference type="SAM" id="MobiDB-lite"/>
    </source>
</evidence>